<comment type="caution">
    <text evidence="3">The sequence shown here is derived from an EMBL/GenBank/DDBJ whole genome shotgun (WGS) entry which is preliminary data.</text>
</comment>
<feature type="domain" description="Putative type VI secretion system Rhs element associated Vgr" evidence="2">
    <location>
        <begin position="484"/>
        <end position="586"/>
    </location>
</feature>
<dbReference type="EMBL" id="JAMXHT010000002">
    <property type="protein sequence ID" value="MCO5397759.1"/>
    <property type="molecule type" value="Genomic_DNA"/>
</dbReference>
<dbReference type="Pfam" id="PF10106">
    <property type="entry name" value="DUF2345"/>
    <property type="match status" value="1"/>
</dbReference>
<organism evidence="3 4">
    <name type="scientific">Ralstonia soli</name>
    <dbReference type="NCBI Taxonomy" id="2953896"/>
    <lineage>
        <taxon>Bacteria</taxon>
        <taxon>Pseudomonadati</taxon>
        <taxon>Pseudomonadota</taxon>
        <taxon>Betaproteobacteria</taxon>
        <taxon>Burkholderiales</taxon>
        <taxon>Burkholderiaceae</taxon>
        <taxon>Ralstonia</taxon>
    </lineage>
</organism>
<dbReference type="InterPro" id="IPR017847">
    <property type="entry name" value="T6SS_RhsGE_Vgr_subset"/>
</dbReference>
<dbReference type="InterPro" id="IPR037026">
    <property type="entry name" value="Vgr_OB-fold_dom_sf"/>
</dbReference>
<dbReference type="InterPro" id="IPR028244">
    <property type="entry name" value="T6SS_Rhs_Vgr_dom"/>
</dbReference>
<dbReference type="InterPro" id="IPR006533">
    <property type="entry name" value="T6SS_Vgr_RhsGE"/>
</dbReference>
<feature type="domain" description="DUF2345" evidence="1">
    <location>
        <begin position="605"/>
        <end position="752"/>
    </location>
</feature>
<dbReference type="NCBIfam" id="TIGR03361">
    <property type="entry name" value="VI_Rhs_Vgr"/>
    <property type="match status" value="1"/>
</dbReference>
<dbReference type="InterPro" id="IPR018769">
    <property type="entry name" value="VgrG2_DUF2345"/>
</dbReference>
<dbReference type="Gene3D" id="3.55.50.10">
    <property type="entry name" value="Baseplate protein-like domains"/>
    <property type="match status" value="1"/>
</dbReference>
<sequence>MTNWQADPTAISTRTAAQILTGRQPYHLDVQGPANGIALSVVSFEAVERMGEPYRISIELTHPADLQRSDYLGHDATFTIDAADGAEPRTFCGCITRFSKLKTTADFSSYRIVVEAHIARLRLTRTSRIYQHQSAPQIIDAILRRHGFKGHQFQFKLRREYPQHAFRFQHQLADWPYIRVLMEQEGIYSYFQAGKHGDVLVFADDVDHYEYQPELNVPYRETAGLEAGIEAIFALQTHTETVPESFLVADYNPAQAWERIKADANIARKDTTTFGQPYIYGTHHLDQDGAKWEAQLRHEAAIARQVVYEGQGNVLELRPGRVLHLDVDQPDAQNGQVVIEVTHSGARDVAYCNTYRAIPADRRFRLPVEERAWPKINGTLSARVTSPGQYKYAYLTQQGHYVVRFDCDFDEWNPGGESVPLRLAKPFAGGLQTGFHFPALDGTEAVIAFRDGNPNKPYISQFHHNSQQTDLITNQDRWLSRNVIRTQSDNKLQMEDWAGEEHVKLSTEHSGKSQLTLGHMVNGRREKRGEGFELRTSGWGAIRGGKGLFISADDRPGASGTQLDMERAHSLLQQALQISESLAEAANAAQAVAADYARQKSLLNDTLDQLKRAGMLASAPSGMALVSGADLQLTANDNLIATAGGNADVSVLKRFTVAAGECIGMLAQKLGIKLVAAKGKVEIQAQRDEVRLLADQNVTVTSANGRVVIEAKEELLLKCGGSYLRMSATGIEDGTRGERTIKSNGFGRQGPASLGQEMNTWKDAKFDEQFVLRWPYDGKPMANRKFSVVREDGSIIRGVTDAEGKTGLQRSLFVDGLRLRVDPE</sequence>
<reference evidence="3" key="1">
    <citation type="submission" date="2022-06" db="EMBL/GenBank/DDBJ databases">
        <authorList>
            <person name="Lu C.-H."/>
        </authorList>
    </citation>
    <scope>NUCLEOTIDE SEQUENCE</scope>
    <source>
        <strain evidence="3">21MJYT02-11</strain>
    </source>
</reference>
<evidence type="ECO:0000313" key="4">
    <source>
        <dbReference type="Proteomes" id="UP001162811"/>
    </source>
</evidence>
<dbReference type="Gene3D" id="4.10.220.110">
    <property type="match status" value="1"/>
</dbReference>
<dbReference type="Pfam" id="PF05954">
    <property type="entry name" value="Phage_GPD"/>
    <property type="match status" value="1"/>
</dbReference>
<gene>
    <name evidence="3" type="primary">vgrG</name>
    <name evidence="3" type="ORF">NG900_06025</name>
</gene>
<evidence type="ECO:0000313" key="3">
    <source>
        <dbReference type="EMBL" id="MCO5397759.1"/>
    </source>
</evidence>
<dbReference type="Proteomes" id="UP001162811">
    <property type="component" value="Unassembled WGS sequence"/>
</dbReference>
<dbReference type="Gene3D" id="2.40.50.230">
    <property type="entry name" value="Gp5 N-terminal domain"/>
    <property type="match status" value="1"/>
</dbReference>
<dbReference type="Gene3D" id="2.30.110.50">
    <property type="match status" value="1"/>
</dbReference>
<evidence type="ECO:0000259" key="1">
    <source>
        <dbReference type="Pfam" id="PF10106"/>
    </source>
</evidence>
<keyword evidence="4" id="KW-1185">Reference proteome</keyword>
<reference evidence="3" key="2">
    <citation type="journal article" date="2023" name="Front. Microbiol.">
        <title>Ralstonia chuxiongensis sp. nov., Ralstonia mojiangensis sp. nov., and Ralstonia soli sp. nov., isolated from tobacco fields, are three novel species in the family Burkholderiaceae.</title>
        <authorList>
            <person name="Lu C.H."/>
            <person name="Zhang Y.Y."/>
            <person name="Jiang N."/>
            <person name="Chen W."/>
            <person name="Shao X."/>
            <person name="Zhao Z.M."/>
            <person name="Lu W.L."/>
            <person name="Hu X."/>
            <person name="Xi Y.X."/>
            <person name="Zou S.Y."/>
            <person name="Wei Q.J."/>
            <person name="Lin Z.L."/>
            <person name="Gong L."/>
            <person name="Gai X.T."/>
            <person name="Zhang L.Q."/>
            <person name="Li J.Y."/>
            <person name="Jin Y."/>
            <person name="Xia Z.Y."/>
        </authorList>
    </citation>
    <scope>NUCLEOTIDE SEQUENCE</scope>
    <source>
        <strain evidence="3">21MJYT02-11</strain>
    </source>
</reference>
<dbReference type="Pfam" id="PF13296">
    <property type="entry name" value="T6SS_Vgr"/>
    <property type="match status" value="1"/>
</dbReference>
<protein>
    <submittedName>
        <fullName evidence="3">Type VI secretion system tip protein VgrG</fullName>
    </submittedName>
</protein>
<dbReference type="RefSeq" id="WP_252677902.1">
    <property type="nucleotide sequence ID" value="NZ_JAMXHT010000002.1"/>
</dbReference>
<dbReference type="SUPFAM" id="SSF69255">
    <property type="entry name" value="gp5 N-terminal domain-like"/>
    <property type="match status" value="1"/>
</dbReference>
<accession>A0ABT1AHI6</accession>
<dbReference type="NCBIfam" id="TIGR01646">
    <property type="entry name" value="vgr_GE"/>
    <property type="match status" value="1"/>
</dbReference>
<evidence type="ECO:0000259" key="2">
    <source>
        <dbReference type="Pfam" id="PF13296"/>
    </source>
</evidence>
<name>A0ABT1AHI6_9RALS</name>
<proteinExistence type="predicted"/>
<dbReference type="SUPFAM" id="SSF69279">
    <property type="entry name" value="Phage tail proteins"/>
    <property type="match status" value="2"/>
</dbReference>